<gene>
    <name evidence="1" type="ORF">SVIM_LOCUS251564</name>
</gene>
<name>A0A6N2LLN3_SALVM</name>
<sequence>MHGKLWGPKHNQQINLIVLDYQSFCSSSYGCEDASSYYAILTGLKGKALKKKLHSISVTYCLKQVWLKCFSVNLRETNTMENAMRNQSDF</sequence>
<organism evidence="1">
    <name type="scientific">Salix viminalis</name>
    <name type="common">Common osier</name>
    <name type="synonym">Basket willow</name>
    <dbReference type="NCBI Taxonomy" id="40686"/>
    <lineage>
        <taxon>Eukaryota</taxon>
        <taxon>Viridiplantae</taxon>
        <taxon>Streptophyta</taxon>
        <taxon>Embryophyta</taxon>
        <taxon>Tracheophyta</taxon>
        <taxon>Spermatophyta</taxon>
        <taxon>Magnoliopsida</taxon>
        <taxon>eudicotyledons</taxon>
        <taxon>Gunneridae</taxon>
        <taxon>Pentapetalae</taxon>
        <taxon>rosids</taxon>
        <taxon>fabids</taxon>
        <taxon>Malpighiales</taxon>
        <taxon>Salicaceae</taxon>
        <taxon>Saliceae</taxon>
        <taxon>Salix</taxon>
    </lineage>
</organism>
<dbReference type="EMBL" id="CAADRP010001574">
    <property type="protein sequence ID" value="VFU42202.1"/>
    <property type="molecule type" value="Genomic_DNA"/>
</dbReference>
<dbReference type="AlphaFoldDB" id="A0A6N2LLN3"/>
<reference evidence="1" key="1">
    <citation type="submission" date="2019-03" db="EMBL/GenBank/DDBJ databases">
        <authorList>
            <person name="Mank J."/>
            <person name="Almeida P."/>
        </authorList>
    </citation>
    <scope>NUCLEOTIDE SEQUENCE</scope>
    <source>
        <strain evidence="1">78183</strain>
    </source>
</reference>
<accession>A0A6N2LLN3</accession>
<protein>
    <submittedName>
        <fullName evidence="1">Uncharacterized protein</fullName>
    </submittedName>
</protein>
<dbReference type="PROSITE" id="PS51257">
    <property type="entry name" value="PROKAR_LIPOPROTEIN"/>
    <property type="match status" value="1"/>
</dbReference>
<proteinExistence type="predicted"/>
<evidence type="ECO:0000313" key="1">
    <source>
        <dbReference type="EMBL" id="VFU42202.1"/>
    </source>
</evidence>